<dbReference type="GO" id="GO:0006952">
    <property type="term" value="P:defense response"/>
    <property type="evidence" value="ECO:0007669"/>
    <property type="project" value="UniProtKB-KW"/>
</dbReference>
<sequence>MAVSASTGVMNSLLSKLSTLLSDQYKQLKGVRNDIEFLSRELIDMNAALEKLANMEKLDVQTRVWRDKVREMAYDIEDCIDVFMHHLGQGDVKEGLFHKTARKIRKLRVRNQIANKIQEIKARVIELSESRDRYKIVESEATPAVPPVDPRVQAMFEDAKRLVGIDGPTDEITRFLMEESDCNFAQLKVVSIVGFGGLGKTTLANQVYTKIKNDFQCKAFVSVSRTPDMAKILKNLLSGVGYGTNMSDDVNKLLVALTEHLADKRLTIRD</sequence>
<feature type="domain" description="NB-ARC" evidence="7">
    <location>
        <begin position="168"/>
        <end position="265"/>
    </location>
</feature>
<dbReference type="GO" id="GO:0000166">
    <property type="term" value="F:nucleotide binding"/>
    <property type="evidence" value="ECO:0007669"/>
    <property type="project" value="UniProtKB-KW"/>
</dbReference>
<dbReference type="InterPro" id="IPR041118">
    <property type="entry name" value="Rx_N"/>
</dbReference>
<evidence type="ECO:0000256" key="2">
    <source>
        <dbReference type="ARBA" id="ARBA00022614"/>
    </source>
</evidence>
<evidence type="ECO:0000256" key="3">
    <source>
        <dbReference type="ARBA" id="ARBA00022737"/>
    </source>
</evidence>
<keyword evidence="4" id="KW-0547">Nucleotide-binding</keyword>
<evidence type="ECO:0000256" key="6">
    <source>
        <dbReference type="SAM" id="Coils"/>
    </source>
</evidence>
<dbReference type="CDD" id="cd14798">
    <property type="entry name" value="RX-CC_like"/>
    <property type="match status" value="1"/>
</dbReference>
<evidence type="ECO:0000259" key="8">
    <source>
        <dbReference type="Pfam" id="PF18052"/>
    </source>
</evidence>
<dbReference type="InterPro" id="IPR002182">
    <property type="entry name" value="NB-ARC"/>
</dbReference>
<keyword evidence="2" id="KW-0433">Leucine-rich repeat</keyword>
<name>A0ABC8WCL8_9POAL</name>
<dbReference type="SUPFAM" id="SSF52540">
    <property type="entry name" value="P-loop containing nucleoside triphosphate hydrolases"/>
    <property type="match status" value="1"/>
</dbReference>
<evidence type="ECO:0000313" key="9">
    <source>
        <dbReference type="EMBL" id="CAL4906833.1"/>
    </source>
</evidence>
<protein>
    <submittedName>
        <fullName evidence="9">Uncharacterized protein</fullName>
    </submittedName>
</protein>
<feature type="coiled-coil region" evidence="6">
    <location>
        <begin position="28"/>
        <end position="55"/>
    </location>
</feature>
<comment type="similarity">
    <text evidence="1">Belongs to the disease resistance NB-LRR family.</text>
</comment>
<dbReference type="Pfam" id="PF18052">
    <property type="entry name" value="Rx_N"/>
    <property type="match status" value="1"/>
</dbReference>
<dbReference type="Gene3D" id="3.40.50.300">
    <property type="entry name" value="P-loop containing nucleotide triphosphate hydrolases"/>
    <property type="match status" value="1"/>
</dbReference>
<dbReference type="InterPro" id="IPR027417">
    <property type="entry name" value="P-loop_NTPase"/>
</dbReference>
<dbReference type="PANTHER" id="PTHR19338">
    <property type="entry name" value="TRANSLOCASE OF INNER MITOCHONDRIAL MEMBRANE 13 HOMOLOG"/>
    <property type="match status" value="1"/>
</dbReference>
<dbReference type="PANTHER" id="PTHR19338:SF65">
    <property type="entry name" value="OS06G0163900 PROTEIN"/>
    <property type="match status" value="1"/>
</dbReference>
<proteinExistence type="inferred from homology"/>
<dbReference type="EMBL" id="OZ075122">
    <property type="protein sequence ID" value="CAL4906833.1"/>
    <property type="molecule type" value="Genomic_DNA"/>
</dbReference>
<dbReference type="InterPro" id="IPR038005">
    <property type="entry name" value="RX-like_CC"/>
</dbReference>
<evidence type="ECO:0000256" key="4">
    <source>
        <dbReference type="ARBA" id="ARBA00022741"/>
    </source>
</evidence>
<gene>
    <name evidence="9" type="ORF">URODEC1_LOCUS12274</name>
</gene>
<keyword evidence="3" id="KW-0677">Repeat</keyword>
<evidence type="ECO:0000259" key="7">
    <source>
        <dbReference type="Pfam" id="PF00931"/>
    </source>
</evidence>
<feature type="domain" description="Disease resistance N-terminal" evidence="8">
    <location>
        <begin position="9"/>
        <end position="94"/>
    </location>
</feature>
<dbReference type="Proteomes" id="UP001497457">
    <property type="component" value="Chromosome 12b"/>
</dbReference>
<evidence type="ECO:0000256" key="5">
    <source>
        <dbReference type="ARBA" id="ARBA00022821"/>
    </source>
</evidence>
<dbReference type="Pfam" id="PF00931">
    <property type="entry name" value="NB-ARC"/>
    <property type="match status" value="1"/>
</dbReference>
<keyword evidence="5" id="KW-0611">Plant defense</keyword>
<keyword evidence="6" id="KW-0175">Coiled coil</keyword>
<keyword evidence="10" id="KW-1185">Reference proteome</keyword>
<dbReference type="Gene3D" id="1.20.5.4130">
    <property type="match status" value="1"/>
</dbReference>
<accession>A0ABC8WCL8</accession>
<reference evidence="9" key="1">
    <citation type="submission" date="2024-10" db="EMBL/GenBank/DDBJ databases">
        <authorList>
            <person name="Ryan C."/>
        </authorList>
    </citation>
    <scope>NUCLEOTIDE SEQUENCE [LARGE SCALE GENOMIC DNA]</scope>
</reference>
<evidence type="ECO:0000313" key="10">
    <source>
        <dbReference type="Proteomes" id="UP001497457"/>
    </source>
</evidence>
<organism evidence="9 10">
    <name type="scientific">Urochloa decumbens</name>
    <dbReference type="NCBI Taxonomy" id="240449"/>
    <lineage>
        <taxon>Eukaryota</taxon>
        <taxon>Viridiplantae</taxon>
        <taxon>Streptophyta</taxon>
        <taxon>Embryophyta</taxon>
        <taxon>Tracheophyta</taxon>
        <taxon>Spermatophyta</taxon>
        <taxon>Magnoliopsida</taxon>
        <taxon>Liliopsida</taxon>
        <taxon>Poales</taxon>
        <taxon>Poaceae</taxon>
        <taxon>PACMAD clade</taxon>
        <taxon>Panicoideae</taxon>
        <taxon>Panicodae</taxon>
        <taxon>Paniceae</taxon>
        <taxon>Melinidinae</taxon>
        <taxon>Urochloa</taxon>
    </lineage>
</organism>
<dbReference type="AlphaFoldDB" id="A0ABC8WCL8"/>
<evidence type="ECO:0000256" key="1">
    <source>
        <dbReference type="ARBA" id="ARBA00008894"/>
    </source>
</evidence>